<feature type="domain" description="Fe-S metabolism associated" evidence="2">
    <location>
        <begin position="12"/>
        <end position="135"/>
    </location>
</feature>
<comment type="caution">
    <text evidence="3">The sequence shown here is derived from an EMBL/GenBank/DDBJ whole genome shotgun (WGS) entry which is preliminary data.</text>
</comment>
<protein>
    <submittedName>
        <fullName evidence="3">SufE family protein</fullName>
    </submittedName>
</protein>
<dbReference type="RefSeq" id="WP_121644488.1">
    <property type="nucleotide sequence ID" value="NZ_RCWN01000001.1"/>
</dbReference>
<organism evidence="3 4">
    <name type="scientific">Notoacmeibacter ruber</name>
    <dbReference type="NCBI Taxonomy" id="2670375"/>
    <lineage>
        <taxon>Bacteria</taxon>
        <taxon>Pseudomonadati</taxon>
        <taxon>Pseudomonadota</taxon>
        <taxon>Alphaproteobacteria</taxon>
        <taxon>Hyphomicrobiales</taxon>
        <taxon>Notoacmeibacteraceae</taxon>
        <taxon>Notoacmeibacter</taxon>
    </lineage>
</organism>
<keyword evidence="4" id="KW-1185">Reference proteome</keyword>
<evidence type="ECO:0000313" key="4">
    <source>
        <dbReference type="Proteomes" id="UP000281094"/>
    </source>
</evidence>
<sequence length="145" mass="16266">MDTAPDFAAIRDDFELLDDWEDRYRYVIELGRDLPDFPDEWRTEAYRVKGCVSQVWLHTDEVATPDGPVLQFRGDSDAHIVKGLVAIILSIFSGKTVDTILETDAVSLLEEIGLSENITPQRANGIRAMIERIKTEAAALKVSES</sequence>
<gene>
    <name evidence="3" type="ORF">D8780_04165</name>
</gene>
<dbReference type="Pfam" id="PF02657">
    <property type="entry name" value="SufE"/>
    <property type="match status" value="1"/>
</dbReference>
<accession>A0A3L7JAL9</accession>
<dbReference type="EMBL" id="RCWN01000001">
    <property type="protein sequence ID" value="RLQ87520.1"/>
    <property type="molecule type" value="Genomic_DNA"/>
</dbReference>
<dbReference type="InterPro" id="IPR003808">
    <property type="entry name" value="Fe-S_metab-assoc_dom"/>
</dbReference>
<evidence type="ECO:0000313" key="3">
    <source>
        <dbReference type="EMBL" id="RLQ87520.1"/>
    </source>
</evidence>
<comment type="similarity">
    <text evidence="1">Belongs to the SufE family.</text>
</comment>
<dbReference type="SUPFAM" id="SSF82649">
    <property type="entry name" value="SufE/NifU"/>
    <property type="match status" value="1"/>
</dbReference>
<dbReference type="PANTHER" id="PTHR43597">
    <property type="entry name" value="SULFUR ACCEPTOR PROTEIN CSDE"/>
    <property type="match status" value="1"/>
</dbReference>
<dbReference type="Gene3D" id="3.90.1010.10">
    <property type="match status" value="1"/>
</dbReference>
<dbReference type="AlphaFoldDB" id="A0A3L7JAL9"/>
<proteinExistence type="inferred from homology"/>
<evidence type="ECO:0000256" key="1">
    <source>
        <dbReference type="ARBA" id="ARBA00010282"/>
    </source>
</evidence>
<dbReference type="PANTHER" id="PTHR43597:SF5">
    <property type="entry name" value="SUFE-LIKE PROTEIN 2, CHLOROPLASTIC"/>
    <property type="match status" value="1"/>
</dbReference>
<dbReference type="Proteomes" id="UP000281094">
    <property type="component" value="Unassembled WGS sequence"/>
</dbReference>
<evidence type="ECO:0000259" key="2">
    <source>
        <dbReference type="Pfam" id="PF02657"/>
    </source>
</evidence>
<name>A0A3L7JAL9_9HYPH</name>
<reference evidence="3 4" key="1">
    <citation type="submission" date="2018-10" db="EMBL/GenBank/DDBJ databases">
        <title>Notoacmeibacter sp. M2BS9Y-3-1, whole genome shotgun sequence.</title>
        <authorList>
            <person name="Tuo L."/>
        </authorList>
    </citation>
    <scope>NUCLEOTIDE SEQUENCE [LARGE SCALE GENOMIC DNA]</scope>
    <source>
        <strain evidence="3 4">M2BS9Y-3-1</strain>
    </source>
</reference>